<accession>A0A6I4YNK1</accession>
<dbReference type="AlphaFoldDB" id="A0A6I4YNK1"/>
<feature type="transmembrane region" description="Helical" evidence="1">
    <location>
        <begin position="16"/>
        <end position="37"/>
    </location>
</feature>
<reference evidence="2 3" key="1">
    <citation type="submission" date="2019-11" db="EMBL/GenBank/DDBJ databases">
        <title>Genome sequence of Deinococcus xianganensis Y35, AI-2 producing algicidal bacterium, isolated from lake water.</title>
        <authorList>
            <person name="Li Y."/>
        </authorList>
    </citation>
    <scope>NUCLEOTIDE SEQUENCE [LARGE SCALE GENOMIC DNA]</scope>
    <source>
        <strain evidence="2 3">Y35</strain>
    </source>
</reference>
<gene>
    <name evidence="2" type="ORF">GLX28_20480</name>
</gene>
<dbReference type="Proteomes" id="UP000430519">
    <property type="component" value="Unassembled WGS sequence"/>
</dbReference>
<name>A0A6I4YNK1_9DEIO</name>
<proteinExistence type="predicted"/>
<evidence type="ECO:0000313" key="3">
    <source>
        <dbReference type="Proteomes" id="UP000430519"/>
    </source>
</evidence>
<comment type="caution">
    <text evidence="2">The sequence shown here is derived from an EMBL/GenBank/DDBJ whole genome shotgun (WGS) entry which is preliminary data.</text>
</comment>
<dbReference type="EMBL" id="WVHK01000165">
    <property type="protein sequence ID" value="MXV22000.1"/>
    <property type="molecule type" value="Genomic_DNA"/>
</dbReference>
<keyword evidence="1" id="KW-0472">Membrane</keyword>
<keyword evidence="1" id="KW-1133">Transmembrane helix</keyword>
<protein>
    <submittedName>
        <fullName evidence="2">IS701 family transposase</fullName>
    </submittedName>
</protein>
<sequence>GLNQFALHTAQGLDRWVLLVCAAFTLTVLCSGGGKTLEEDARLAAQIALPALVVVRLMIEVQRHEELLRQHGYSVHLSRCKI</sequence>
<evidence type="ECO:0000313" key="2">
    <source>
        <dbReference type="EMBL" id="MXV22000.1"/>
    </source>
</evidence>
<keyword evidence="3" id="KW-1185">Reference proteome</keyword>
<evidence type="ECO:0000256" key="1">
    <source>
        <dbReference type="SAM" id="Phobius"/>
    </source>
</evidence>
<feature type="non-terminal residue" evidence="2">
    <location>
        <position position="1"/>
    </location>
</feature>
<organism evidence="2 3">
    <name type="scientific">Deinococcus xianganensis</name>
    <dbReference type="NCBI Taxonomy" id="1507289"/>
    <lineage>
        <taxon>Bacteria</taxon>
        <taxon>Thermotogati</taxon>
        <taxon>Deinococcota</taxon>
        <taxon>Deinococci</taxon>
        <taxon>Deinococcales</taxon>
        <taxon>Deinococcaceae</taxon>
        <taxon>Deinococcus</taxon>
    </lineage>
</organism>
<keyword evidence="1" id="KW-0812">Transmembrane</keyword>